<dbReference type="Proteomes" id="UP000054172">
    <property type="component" value="Unassembled WGS sequence"/>
</dbReference>
<reference evidence="1" key="1">
    <citation type="submission" date="2015-08" db="EMBL/GenBank/DDBJ databases">
        <title>Candidatus Bacteriodes Periocalifornicus.</title>
        <authorList>
            <person name="McLean J.S."/>
            <person name="Kelley S."/>
        </authorList>
    </citation>
    <scope>NUCLEOTIDE SEQUENCE [LARGE SCALE GENOMIC DNA]</scope>
    <source>
        <strain evidence="1">12B</strain>
    </source>
</reference>
<sequence>MLPEAWQEFLGFVQKHKQLLHAMLKGYTPSVCGDNEWLLTFRDEMEAKRFGEVLPNAENFLRLKFKGREIKIRTQVEAAAERTMELRSMPEAEYIKALRKENPAFAQLLNHYGIED</sequence>
<dbReference type="EMBL" id="LIIK01000039">
    <property type="protein sequence ID" value="KQM08425.1"/>
    <property type="molecule type" value="Genomic_DNA"/>
</dbReference>
<evidence type="ECO:0000313" key="1">
    <source>
        <dbReference type="EMBL" id="KQM08425.1"/>
    </source>
</evidence>
<evidence type="ECO:0000313" key="2">
    <source>
        <dbReference type="Proteomes" id="UP000054172"/>
    </source>
</evidence>
<name>A0A0Q4B5X8_9BACT</name>
<keyword evidence="2" id="KW-1185">Reference proteome</keyword>
<gene>
    <name evidence="1" type="ORF">AL399_07450</name>
</gene>
<accession>A0A0Q4B5X8</accession>
<organism evidence="1 2">
    <name type="scientific">Candidatus [Bacteroides] periocalifornicus</name>
    <dbReference type="NCBI Taxonomy" id="1702214"/>
    <lineage>
        <taxon>Bacteria</taxon>
        <taxon>Pseudomonadati</taxon>
        <taxon>Bacteroidota</taxon>
    </lineage>
</organism>
<dbReference type="AlphaFoldDB" id="A0A0Q4B5X8"/>
<comment type="caution">
    <text evidence="1">The sequence shown here is derived from an EMBL/GenBank/DDBJ whole genome shotgun (WGS) entry which is preliminary data.</text>
</comment>
<protein>
    <submittedName>
        <fullName evidence="1">Uncharacterized protein</fullName>
    </submittedName>
</protein>
<proteinExistence type="predicted"/>
<dbReference type="PATRIC" id="fig|1702214.3.peg.1089"/>